<sequence>MDNRNNQAQAGQGGTNAPQNRRLNLTPTDIVNQDFGHKMRGYDVEEVDNYLDLVIKDYETYNEQIKAFQQENNRLKSRIDELTKQMNAQGGPAVAGAANPGSNVSNYDILKRISNLERHVFGASKANTTPSMPRSYTAPRFSAPQPQQPNPSAAPAGYGPAPKPSTEPSFASGSPFQESSQPRPTQQQSGQPQQSAAPRNEPNPYQGGGTQYRNYGPAANNGGQPAPQPNNAPYGNPRPSNPAPQNGPEQPANGENNGYRPQQPQQ</sequence>
<dbReference type="Proteomes" id="UP000050949">
    <property type="component" value="Unassembled WGS sequence"/>
</dbReference>
<dbReference type="AlphaFoldDB" id="A0A0R1XM74"/>
<feature type="compositionally biased region" description="Low complexity" evidence="7">
    <location>
        <begin position="142"/>
        <end position="160"/>
    </location>
</feature>
<feature type="region of interest" description="Disordered" evidence="7">
    <location>
        <begin position="121"/>
        <end position="266"/>
    </location>
</feature>
<feature type="compositionally biased region" description="Polar residues" evidence="7">
    <location>
        <begin position="243"/>
        <end position="266"/>
    </location>
</feature>
<dbReference type="GO" id="GO:0051301">
    <property type="term" value="P:cell division"/>
    <property type="evidence" value="ECO:0007669"/>
    <property type="project" value="UniProtKB-KW"/>
</dbReference>
<dbReference type="InterPro" id="IPR019933">
    <property type="entry name" value="DivIVA_domain"/>
</dbReference>
<dbReference type="EMBL" id="AZFW01000032">
    <property type="protein sequence ID" value="KRM28310.1"/>
    <property type="molecule type" value="Genomic_DNA"/>
</dbReference>
<evidence type="ECO:0000313" key="8">
    <source>
        <dbReference type="EMBL" id="KRM28310.1"/>
    </source>
</evidence>
<evidence type="ECO:0000256" key="4">
    <source>
        <dbReference type="ARBA" id="ARBA00023054"/>
    </source>
</evidence>
<evidence type="ECO:0000313" key="9">
    <source>
        <dbReference type="Proteomes" id="UP000050949"/>
    </source>
</evidence>
<dbReference type="PANTHER" id="PTHR35794">
    <property type="entry name" value="CELL DIVISION PROTEIN DIVIVA"/>
    <property type="match status" value="1"/>
</dbReference>
<dbReference type="OrthoDB" id="389699at2"/>
<evidence type="ECO:0000256" key="5">
    <source>
        <dbReference type="ARBA" id="ARBA00023306"/>
    </source>
</evidence>
<evidence type="ECO:0000256" key="3">
    <source>
        <dbReference type="ARBA" id="ARBA00022618"/>
    </source>
</evidence>
<evidence type="ECO:0000256" key="6">
    <source>
        <dbReference type="SAM" id="Coils"/>
    </source>
</evidence>
<evidence type="ECO:0008006" key="10">
    <source>
        <dbReference type="Google" id="ProtNLM"/>
    </source>
</evidence>
<dbReference type="PATRIC" id="fig|1122147.4.peg.1841"/>
<feature type="compositionally biased region" description="Polar residues" evidence="7">
    <location>
        <begin position="166"/>
        <end position="176"/>
    </location>
</feature>
<keyword evidence="2" id="KW-0963">Cytoplasm</keyword>
<evidence type="ECO:0000256" key="7">
    <source>
        <dbReference type="SAM" id="MobiDB-lite"/>
    </source>
</evidence>
<comment type="caution">
    <text evidence="8">The sequence shown here is derived from an EMBL/GenBank/DDBJ whole genome shotgun (WGS) entry which is preliminary data.</text>
</comment>
<evidence type="ECO:0000256" key="2">
    <source>
        <dbReference type="ARBA" id="ARBA00022490"/>
    </source>
</evidence>
<reference evidence="8 9" key="1">
    <citation type="journal article" date="2015" name="Genome Announc.">
        <title>Expanding the biotechnology potential of lactobacilli through comparative genomics of 213 strains and associated genera.</title>
        <authorList>
            <person name="Sun Z."/>
            <person name="Harris H.M."/>
            <person name="McCann A."/>
            <person name="Guo C."/>
            <person name="Argimon S."/>
            <person name="Zhang W."/>
            <person name="Yang X."/>
            <person name="Jeffery I.B."/>
            <person name="Cooney J.C."/>
            <person name="Kagawa T.F."/>
            <person name="Liu W."/>
            <person name="Song Y."/>
            <person name="Salvetti E."/>
            <person name="Wrobel A."/>
            <person name="Rasinkangas P."/>
            <person name="Parkhill J."/>
            <person name="Rea M.C."/>
            <person name="O'Sullivan O."/>
            <person name="Ritari J."/>
            <person name="Douillard F.P."/>
            <person name="Paul Ross R."/>
            <person name="Yang R."/>
            <person name="Briner A.E."/>
            <person name="Felis G.E."/>
            <person name="de Vos W.M."/>
            <person name="Barrangou R."/>
            <person name="Klaenhammer T.R."/>
            <person name="Caufield P.W."/>
            <person name="Cui Y."/>
            <person name="Zhang H."/>
            <person name="O'Toole P.W."/>
        </authorList>
    </citation>
    <scope>NUCLEOTIDE SEQUENCE [LARGE SCALE GENOMIC DNA]</scope>
    <source>
        <strain evidence="8 9">DSM 16991</strain>
    </source>
</reference>
<dbReference type="NCBIfam" id="NF010725">
    <property type="entry name" value="PRK14127.1"/>
    <property type="match status" value="1"/>
</dbReference>
<feature type="compositionally biased region" description="Low complexity" evidence="7">
    <location>
        <begin position="177"/>
        <end position="198"/>
    </location>
</feature>
<dbReference type="NCBIfam" id="TIGR03544">
    <property type="entry name" value="DivI1A_domain"/>
    <property type="match status" value="1"/>
</dbReference>
<keyword evidence="4 6" id="KW-0175">Coiled coil</keyword>
<proteinExistence type="predicted"/>
<dbReference type="Gene3D" id="6.10.250.660">
    <property type="match status" value="1"/>
</dbReference>
<organism evidence="8 9">
    <name type="scientific">Schleiferilactobacillus harbinensis DSM 16991</name>
    <dbReference type="NCBI Taxonomy" id="1122147"/>
    <lineage>
        <taxon>Bacteria</taxon>
        <taxon>Bacillati</taxon>
        <taxon>Bacillota</taxon>
        <taxon>Bacilli</taxon>
        <taxon>Lactobacillales</taxon>
        <taxon>Lactobacillaceae</taxon>
        <taxon>Schleiferilactobacillus</taxon>
    </lineage>
</organism>
<comment type="subcellular location">
    <subcellularLocation>
        <location evidence="1">Cytoplasm</location>
    </subcellularLocation>
</comment>
<protein>
    <recommendedName>
        <fullName evidence="10">Cell division regulator GpsB</fullName>
    </recommendedName>
</protein>
<gene>
    <name evidence="8" type="ORF">FC91_GL001773</name>
</gene>
<keyword evidence="3" id="KW-0132">Cell division</keyword>
<dbReference type="GO" id="GO:0005737">
    <property type="term" value="C:cytoplasm"/>
    <property type="evidence" value="ECO:0007669"/>
    <property type="project" value="UniProtKB-SubCell"/>
</dbReference>
<dbReference type="PANTHER" id="PTHR35794:SF1">
    <property type="entry name" value="CELL CYCLE PROTEIN GPSB"/>
    <property type="match status" value="1"/>
</dbReference>
<evidence type="ECO:0000256" key="1">
    <source>
        <dbReference type="ARBA" id="ARBA00004496"/>
    </source>
</evidence>
<feature type="compositionally biased region" description="Low complexity" evidence="7">
    <location>
        <begin position="214"/>
        <end position="237"/>
    </location>
</feature>
<feature type="region of interest" description="Disordered" evidence="7">
    <location>
        <begin position="1"/>
        <end position="24"/>
    </location>
</feature>
<feature type="compositionally biased region" description="Polar residues" evidence="7">
    <location>
        <begin position="125"/>
        <end position="134"/>
    </location>
</feature>
<accession>A0A0R1XM74</accession>
<dbReference type="eggNOG" id="COG3599">
    <property type="taxonomic scope" value="Bacteria"/>
</dbReference>
<keyword evidence="5" id="KW-0131">Cell cycle</keyword>
<feature type="coiled-coil region" evidence="6">
    <location>
        <begin position="51"/>
        <end position="85"/>
    </location>
</feature>
<dbReference type="InterPro" id="IPR007793">
    <property type="entry name" value="DivIVA_fam"/>
</dbReference>
<name>A0A0R1XM74_9LACO</name>
<dbReference type="Pfam" id="PF05103">
    <property type="entry name" value="DivIVA"/>
    <property type="match status" value="1"/>
</dbReference>